<proteinExistence type="inferred from homology"/>
<evidence type="ECO:0000256" key="3">
    <source>
        <dbReference type="ARBA" id="ARBA00005081"/>
    </source>
</evidence>
<dbReference type="GO" id="GO:0006053">
    <property type="term" value="P:N-acetylmannosamine catabolic process"/>
    <property type="evidence" value="ECO:0007669"/>
    <property type="project" value="TreeGrafter"/>
</dbReference>
<evidence type="ECO:0000256" key="7">
    <source>
        <dbReference type="ARBA" id="ARBA00023277"/>
    </source>
</evidence>
<protein>
    <recommendedName>
        <fullName evidence="5">N-acylglucosamine-6-phosphate 2-epimerase</fullName>
        <ecNumber evidence="5">5.1.3.9</ecNumber>
    </recommendedName>
</protein>
<dbReference type="CDD" id="cd04729">
    <property type="entry name" value="NanE"/>
    <property type="match status" value="1"/>
</dbReference>
<accession>A0A2V5KUM8</accession>
<dbReference type="InterPro" id="IPR013785">
    <property type="entry name" value="Aldolase_TIM"/>
</dbReference>
<dbReference type="EMBL" id="QJVJ01000003">
    <property type="protein sequence ID" value="PYI55657.1"/>
    <property type="molecule type" value="Genomic_DNA"/>
</dbReference>
<dbReference type="UniPathway" id="UPA00629">
    <property type="reaction ID" value="UER00682"/>
</dbReference>
<evidence type="ECO:0000256" key="1">
    <source>
        <dbReference type="ARBA" id="ARBA00000056"/>
    </source>
</evidence>
<comment type="similarity">
    <text evidence="4">Belongs to the NanE family.</text>
</comment>
<dbReference type="PANTHER" id="PTHR36204:SF1">
    <property type="entry name" value="N-ACETYLMANNOSAMINE-6-PHOSPHATE 2-EPIMERASE-RELATED"/>
    <property type="match status" value="1"/>
</dbReference>
<dbReference type="Gene3D" id="3.20.20.70">
    <property type="entry name" value="Aldolase class I"/>
    <property type="match status" value="1"/>
</dbReference>
<evidence type="ECO:0000313" key="8">
    <source>
        <dbReference type="EMBL" id="PYI55657.1"/>
    </source>
</evidence>
<dbReference type="PANTHER" id="PTHR36204">
    <property type="entry name" value="N-ACETYLMANNOSAMINE-6-PHOSPHATE 2-EPIMERASE-RELATED"/>
    <property type="match status" value="1"/>
</dbReference>
<dbReference type="GO" id="GO:0019262">
    <property type="term" value="P:N-acetylneuraminate catabolic process"/>
    <property type="evidence" value="ECO:0007669"/>
    <property type="project" value="UniProtKB-UniPathway"/>
</dbReference>
<gene>
    <name evidence="8" type="ORF">DLM86_07975</name>
</gene>
<evidence type="ECO:0000256" key="6">
    <source>
        <dbReference type="ARBA" id="ARBA00023235"/>
    </source>
</evidence>
<dbReference type="AlphaFoldDB" id="A0A2V5KUM8"/>
<dbReference type="Proteomes" id="UP000247476">
    <property type="component" value="Unassembled WGS sequence"/>
</dbReference>
<evidence type="ECO:0000256" key="5">
    <source>
        <dbReference type="ARBA" id="ARBA00013180"/>
    </source>
</evidence>
<dbReference type="Pfam" id="PF04131">
    <property type="entry name" value="NanE"/>
    <property type="match status" value="1"/>
</dbReference>
<dbReference type="InterPro" id="IPR011060">
    <property type="entry name" value="RibuloseP-bd_barrel"/>
</dbReference>
<organism evidence="8 9">
    <name type="scientific">Paenibacillus flagellatus</name>
    <dbReference type="NCBI Taxonomy" id="2211139"/>
    <lineage>
        <taxon>Bacteria</taxon>
        <taxon>Bacillati</taxon>
        <taxon>Bacillota</taxon>
        <taxon>Bacilli</taxon>
        <taxon>Bacillales</taxon>
        <taxon>Paenibacillaceae</taxon>
        <taxon>Paenibacillus</taxon>
    </lineage>
</organism>
<comment type="caution">
    <text evidence="8">The sequence shown here is derived from an EMBL/GenBank/DDBJ whole genome shotgun (WGS) entry which is preliminary data.</text>
</comment>
<comment type="pathway">
    <text evidence="3">Amino-sugar metabolism; N-acetylneuraminate degradation; D-fructose 6-phosphate from N-acetylneuraminate: step 3/5.</text>
</comment>
<evidence type="ECO:0000256" key="4">
    <source>
        <dbReference type="ARBA" id="ARBA00007439"/>
    </source>
</evidence>
<reference evidence="8 9" key="1">
    <citation type="submission" date="2018-05" db="EMBL/GenBank/DDBJ databases">
        <title>Paenibacillus flagellatus sp. nov., isolated from selenium mineral soil.</title>
        <authorList>
            <person name="Dai X."/>
        </authorList>
    </citation>
    <scope>NUCLEOTIDE SEQUENCE [LARGE SCALE GENOMIC DNA]</scope>
    <source>
        <strain evidence="8 9">DXL2</strain>
    </source>
</reference>
<keyword evidence="9" id="KW-1185">Reference proteome</keyword>
<dbReference type="GO" id="GO:0047465">
    <property type="term" value="F:N-acylglucosamine-6-phosphate 2-epimerase activity"/>
    <property type="evidence" value="ECO:0007669"/>
    <property type="project" value="UniProtKB-EC"/>
</dbReference>
<evidence type="ECO:0000313" key="9">
    <source>
        <dbReference type="Proteomes" id="UP000247476"/>
    </source>
</evidence>
<dbReference type="OrthoDB" id="9781704at2"/>
<comment type="catalytic activity">
    <reaction evidence="1">
        <text>an N-acyl-D-glucosamine 6-phosphate = an N-acyl-D-mannosamine 6-phosphate</text>
        <dbReference type="Rhea" id="RHEA:23932"/>
        <dbReference type="ChEBI" id="CHEBI:57599"/>
        <dbReference type="ChEBI" id="CHEBI:57666"/>
        <dbReference type="EC" id="5.1.3.9"/>
    </reaction>
</comment>
<evidence type="ECO:0000256" key="2">
    <source>
        <dbReference type="ARBA" id="ARBA00002147"/>
    </source>
</evidence>
<comment type="function">
    <text evidence="2">Converts N-acetylmannosamine-6-phosphate (ManNAc-6-P) to N-acetylglucosamine-6-phosphate (GlcNAc-6-P).</text>
</comment>
<keyword evidence="6" id="KW-0413">Isomerase</keyword>
<dbReference type="GO" id="GO:0005829">
    <property type="term" value="C:cytosol"/>
    <property type="evidence" value="ECO:0007669"/>
    <property type="project" value="TreeGrafter"/>
</dbReference>
<dbReference type="EC" id="5.1.3.9" evidence="5"/>
<sequence>MVDNLKHKLIVSCQSWPGTPFYGDPRMMRAMAECALMAGAGGIRANGPDDIREIKKTVPLPMIGIWKAPDKRGVRIITPDFESAEKLADAGADIIAIDATAEARPDEEELRELVGRIRSELKLAVMADISNAEEAVRAERCGADLAATTMAGYTSYTVKTDGPDLDLIETLVRTVHIPIVGEGRFSKPEEVQEAIRNRGAHSVVVGTSITAPWEIAARFVRAI</sequence>
<keyword evidence="7" id="KW-0119">Carbohydrate metabolism</keyword>
<dbReference type="InterPro" id="IPR007260">
    <property type="entry name" value="NanE"/>
</dbReference>
<name>A0A2V5KUM8_9BACL</name>
<dbReference type="NCBIfam" id="NF002231">
    <property type="entry name" value="PRK01130.1"/>
    <property type="match status" value="1"/>
</dbReference>
<dbReference type="SUPFAM" id="SSF51366">
    <property type="entry name" value="Ribulose-phoshate binding barrel"/>
    <property type="match status" value="1"/>
</dbReference>
<dbReference type="RefSeq" id="WP_110839457.1">
    <property type="nucleotide sequence ID" value="NZ_QJVJ01000003.1"/>
</dbReference>